<feature type="transmembrane region" description="Helical" evidence="2">
    <location>
        <begin position="856"/>
        <end position="875"/>
    </location>
</feature>
<keyword evidence="6" id="KW-1185">Reference proteome</keyword>
<feature type="compositionally biased region" description="Basic and acidic residues" evidence="1">
    <location>
        <begin position="942"/>
        <end position="954"/>
    </location>
</feature>
<keyword evidence="2" id="KW-0472">Membrane</keyword>
<dbReference type="GO" id="GO:0014808">
    <property type="term" value="P:release of sequestered calcium ion into cytosol by sarcoplasmic reticulum"/>
    <property type="evidence" value="ECO:0007669"/>
    <property type="project" value="TreeGrafter"/>
</dbReference>
<proteinExistence type="predicted"/>
<dbReference type="Pfam" id="PF06459">
    <property type="entry name" value="RR_TM4-6"/>
    <property type="match status" value="1"/>
</dbReference>
<keyword evidence="2" id="KW-0812">Transmembrane</keyword>
<dbReference type="GO" id="GO:0006941">
    <property type="term" value="P:striated muscle contraction"/>
    <property type="evidence" value="ECO:0007669"/>
    <property type="project" value="TreeGrafter"/>
</dbReference>
<accession>A0A151P054</accession>
<dbReference type="InterPro" id="IPR015925">
    <property type="entry name" value="Ryanodine_IP3_receptor"/>
</dbReference>
<comment type="caution">
    <text evidence="5">The sequence shown here is derived from an EMBL/GenBank/DDBJ whole genome shotgun (WGS) entry which is preliminary data.</text>
</comment>
<reference evidence="5 6" key="1">
    <citation type="journal article" date="2012" name="Genome Biol.">
        <title>Sequencing three crocodilian genomes to illuminate the evolution of archosaurs and amniotes.</title>
        <authorList>
            <person name="St John J.A."/>
            <person name="Braun E.L."/>
            <person name="Isberg S.R."/>
            <person name="Miles L.G."/>
            <person name="Chong A.Y."/>
            <person name="Gongora J."/>
            <person name="Dalzell P."/>
            <person name="Moran C."/>
            <person name="Bed'hom B."/>
            <person name="Abzhanov A."/>
            <person name="Burgess S.C."/>
            <person name="Cooksey A.M."/>
            <person name="Castoe T.A."/>
            <person name="Crawford N.G."/>
            <person name="Densmore L.D."/>
            <person name="Drew J.C."/>
            <person name="Edwards S.V."/>
            <person name="Faircloth B.C."/>
            <person name="Fujita M.K."/>
            <person name="Greenwold M.J."/>
            <person name="Hoffmann F.G."/>
            <person name="Howard J.M."/>
            <person name="Iguchi T."/>
            <person name="Janes D.E."/>
            <person name="Khan S.Y."/>
            <person name="Kohno S."/>
            <person name="de Koning A.J."/>
            <person name="Lance S.L."/>
            <person name="McCarthy F.M."/>
            <person name="McCormack J.E."/>
            <person name="Merchant M.E."/>
            <person name="Peterson D.G."/>
            <person name="Pollock D.D."/>
            <person name="Pourmand N."/>
            <person name="Raney B.J."/>
            <person name="Roessler K.A."/>
            <person name="Sanford J.R."/>
            <person name="Sawyer R.H."/>
            <person name="Schmidt C.J."/>
            <person name="Triplett E.W."/>
            <person name="Tuberville T.D."/>
            <person name="Venegas-Anaya M."/>
            <person name="Howard J.T."/>
            <person name="Jarvis E.D."/>
            <person name="Guillette L.J.Jr."/>
            <person name="Glenn T.C."/>
            <person name="Green R.E."/>
            <person name="Ray D.A."/>
        </authorList>
    </citation>
    <scope>NUCLEOTIDE SEQUENCE [LARGE SCALE GENOMIC DNA]</scope>
    <source>
        <strain evidence="5">KSC_2009_1</strain>
    </source>
</reference>
<dbReference type="InterPro" id="IPR011992">
    <property type="entry name" value="EF-hand-dom_pair"/>
</dbReference>
<dbReference type="GO" id="GO:0034704">
    <property type="term" value="C:calcium channel complex"/>
    <property type="evidence" value="ECO:0007669"/>
    <property type="project" value="TreeGrafter"/>
</dbReference>
<keyword evidence="2" id="KW-1133">Transmembrane helix</keyword>
<feature type="compositionally biased region" description="Gly residues" evidence="1">
    <location>
        <begin position="1"/>
        <end position="15"/>
    </location>
</feature>
<dbReference type="Proteomes" id="UP000050525">
    <property type="component" value="Unassembled WGS sequence"/>
</dbReference>
<dbReference type="PANTHER" id="PTHR46399">
    <property type="entry name" value="B30.2/SPRY DOMAIN-CONTAINING PROTEIN"/>
    <property type="match status" value="1"/>
</dbReference>
<evidence type="ECO:0008006" key="7">
    <source>
        <dbReference type="Google" id="ProtNLM"/>
    </source>
</evidence>
<evidence type="ECO:0000259" key="3">
    <source>
        <dbReference type="Pfam" id="PF06459"/>
    </source>
</evidence>
<gene>
    <name evidence="5" type="ORF">Y1Q_0016287</name>
</gene>
<dbReference type="Pfam" id="PF08454">
    <property type="entry name" value="RIH_assoc"/>
    <property type="match status" value="1"/>
</dbReference>
<evidence type="ECO:0000256" key="2">
    <source>
        <dbReference type="SAM" id="Phobius"/>
    </source>
</evidence>
<feature type="transmembrane region" description="Helical" evidence="2">
    <location>
        <begin position="818"/>
        <end position="836"/>
    </location>
</feature>
<dbReference type="PANTHER" id="PTHR46399:SF10">
    <property type="entry name" value="RYANODINE RECEPTOR 1"/>
    <property type="match status" value="1"/>
</dbReference>
<feature type="region of interest" description="Disordered" evidence="1">
    <location>
        <begin position="1"/>
        <end position="28"/>
    </location>
</feature>
<dbReference type="InterPro" id="IPR009460">
    <property type="entry name" value="Ryanrecept_TM4-6"/>
</dbReference>
<sequence>MGGSAWGRAGGGSGGSDQERTKKKRRGDRYSVQTSLIVATLKKMLPIGLNMCSPTDQELINLAKTRYALKDTDEEVREFLNNNLHLQGKCENVSAMRWQLALYREMAGKAEDCDNPEKVVRRVQEVSAVLFHLEQTEHPYKSKKAVWHKLLSKQRRRAVVACFRMTPLYNLPRHRACNMFLEAYKLSWILSEEHAFEDKMIDDLAKSGEEEEEEEEQQEKKPDPLHQLILHFSRTALTEKSKLEKDYLYIAYADIMAKSCHTEEGEEEGEQEEEEAEASFEEKEMEKQKLLYQQARLHNRGAAEMVLQMISACKGERSDMVSSTLKLGIAILNGGNVDVQQKMLDYLKDKKEIGFFQSTQALMQTCSVLDLNAFERQNKAEGLGMVTEDGTREKVMSDDEFTQDLFRFLQLLCEGHNNDFQNYLRTQTGNTTTINIIICTVDYLLRLQESISDFYWYYSGKDVIDEQGKRNFSKAMAVAKQIFNSLTEYIQGPCTGNQQSLAHSRLWDAVVGFLHVFAHMMMKLAQMRPPAGPRDGDSSQIGLLKELLDLQKDMVVMLLSLLEGNVVNGTIARQMVDMLVESSSNVTMILKFFDMFLKLKDIVASDAFQDCITDPRGLISKKDFQKAMDSQKQFEPSEIQFLLACSEADENEMIDYEEFANRFQEPAKDIGFNIAVLLTNLSEHVPHDGRLKTFLEQAESILDYFRPYLGRIEIMGASKRIERIYFEISETNKAQWEMPQVKESKRQFIFDVVNEGGESEKMELFVNFCEDTIFEMQIAAQISEEEGEKEDVDEDEVEVGEAAAAGEGEAAAAPAEPASAFGEFLASVLGVCHLFTYRNARRQLRKVKRMTLKEMVTAVAGMLYATVLGLLFFVAGILKGLLLLLWATLFGGGLVEGAKKLTVTELLASMPDPTQDEVHGDLGPPDEGQVAAEGEDAADFAEPGKEEEADETREAFGVELKKDTGHYRLAAIDAPGSWR</sequence>
<evidence type="ECO:0000313" key="5">
    <source>
        <dbReference type="EMBL" id="KYO42522.1"/>
    </source>
</evidence>
<dbReference type="SUPFAM" id="SSF47473">
    <property type="entry name" value="EF-hand"/>
    <property type="match status" value="1"/>
</dbReference>
<feature type="domain" description="Ryanodine Receptor TM 4-6" evidence="3">
    <location>
        <begin position="909"/>
        <end position="976"/>
    </location>
</feature>
<feature type="domain" description="RyR/IP3R Homology associated" evidence="4">
    <location>
        <begin position="398"/>
        <end position="513"/>
    </location>
</feature>
<feature type="region of interest" description="Disordered" evidence="1">
    <location>
        <begin position="206"/>
        <end position="225"/>
    </location>
</feature>
<organism evidence="5 6">
    <name type="scientific">Alligator mississippiensis</name>
    <name type="common">American alligator</name>
    <dbReference type="NCBI Taxonomy" id="8496"/>
    <lineage>
        <taxon>Eukaryota</taxon>
        <taxon>Metazoa</taxon>
        <taxon>Chordata</taxon>
        <taxon>Craniata</taxon>
        <taxon>Vertebrata</taxon>
        <taxon>Euteleostomi</taxon>
        <taxon>Archelosauria</taxon>
        <taxon>Archosauria</taxon>
        <taxon>Crocodylia</taxon>
        <taxon>Alligatoridae</taxon>
        <taxon>Alligatorinae</taxon>
        <taxon>Alligator</taxon>
    </lineage>
</organism>
<feature type="region of interest" description="Disordered" evidence="1">
    <location>
        <begin position="261"/>
        <end position="282"/>
    </location>
</feature>
<feature type="region of interest" description="Disordered" evidence="1">
    <location>
        <begin position="912"/>
        <end position="954"/>
    </location>
</feature>
<evidence type="ECO:0000259" key="4">
    <source>
        <dbReference type="Pfam" id="PF08454"/>
    </source>
</evidence>
<evidence type="ECO:0000313" key="6">
    <source>
        <dbReference type="Proteomes" id="UP000050525"/>
    </source>
</evidence>
<dbReference type="GO" id="GO:0006874">
    <property type="term" value="P:intracellular calcium ion homeostasis"/>
    <property type="evidence" value="ECO:0007669"/>
    <property type="project" value="InterPro"/>
</dbReference>
<dbReference type="STRING" id="8496.A0A151P054"/>
<feature type="compositionally biased region" description="Acidic residues" evidence="1">
    <location>
        <begin position="264"/>
        <end position="279"/>
    </location>
</feature>
<dbReference type="GO" id="GO:0005790">
    <property type="term" value="C:smooth endoplasmic reticulum"/>
    <property type="evidence" value="ECO:0007669"/>
    <property type="project" value="TreeGrafter"/>
</dbReference>
<dbReference type="EMBL" id="AKHW03001402">
    <property type="protein sequence ID" value="KYO42522.1"/>
    <property type="molecule type" value="Genomic_DNA"/>
</dbReference>
<dbReference type="GO" id="GO:0005219">
    <property type="term" value="F:ryanodine-sensitive calcium-release channel activity"/>
    <property type="evidence" value="ECO:0007669"/>
    <property type="project" value="InterPro"/>
</dbReference>
<evidence type="ECO:0000256" key="1">
    <source>
        <dbReference type="SAM" id="MobiDB-lite"/>
    </source>
</evidence>
<dbReference type="GO" id="GO:0042383">
    <property type="term" value="C:sarcolemma"/>
    <property type="evidence" value="ECO:0007669"/>
    <property type="project" value="TreeGrafter"/>
</dbReference>
<dbReference type="InterPro" id="IPR013662">
    <property type="entry name" value="RIH_assoc-dom"/>
</dbReference>
<dbReference type="GO" id="GO:0033017">
    <property type="term" value="C:sarcoplasmic reticulum membrane"/>
    <property type="evidence" value="ECO:0007669"/>
    <property type="project" value="TreeGrafter"/>
</dbReference>
<dbReference type="GO" id="GO:0030018">
    <property type="term" value="C:Z disc"/>
    <property type="evidence" value="ECO:0007669"/>
    <property type="project" value="TreeGrafter"/>
</dbReference>
<dbReference type="Gene3D" id="1.10.238.10">
    <property type="entry name" value="EF-hand"/>
    <property type="match status" value="1"/>
</dbReference>
<name>A0A151P054_ALLMI</name>
<dbReference type="AlphaFoldDB" id="A0A151P054"/>
<protein>
    <recommendedName>
        <fullName evidence="7">Ryanodine receptor 1</fullName>
    </recommendedName>
</protein>